<dbReference type="SUPFAM" id="SSF63829">
    <property type="entry name" value="Calcium-dependent phosphotriesterase"/>
    <property type="match status" value="1"/>
</dbReference>
<dbReference type="NCBIfam" id="TIGR02276">
    <property type="entry name" value="beta_rpt_yvtn"/>
    <property type="match status" value="1"/>
</dbReference>
<evidence type="ECO:0008006" key="4">
    <source>
        <dbReference type="Google" id="ProtNLM"/>
    </source>
</evidence>
<dbReference type="Gene3D" id="2.130.10.10">
    <property type="entry name" value="YVTN repeat-like/Quinoprotein amine dehydrogenase"/>
    <property type="match status" value="1"/>
</dbReference>
<dbReference type="Proteomes" id="UP000664144">
    <property type="component" value="Unassembled WGS sequence"/>
</dbReference>
<sequence>MKSFSAFSSVPARLVLGAAAAFSLLACDPDPDVEPAEPIVETKTVFVVNEGSFLQTNAEISSFSKATNALVNRSLFNAANNRPLGDVAQNMAVRDSTGYIVVNNSNKLEVVNLRTFRSLATITGLKLPRYFAAASSEKGYVTETISYAAAAGQVSVINLKTNTVSKTIAVGKQPERLLVVGNRLYVTNNGGSTVTVINTETDAVEGTITVGDAPNSLVLDRNNRVWVLSSGRVVYDASYNIDYTLTSKGSLSSFTPGSLTASTRIFSTNQSQPGRLSINGSRDQLYYTFQGGVYRLSINDNDLPATPVFRRRNIYGLGIDPQDNTIYTGLAPSFSTAGKVVRYRNTGAAIDSFNVNIGPNGFVFY</sequence>
<keyword evidence="1" id="KW-0732">Signal</keyword>
<dbReference type="AlphaFoldDB" id="A0A939JBA6"/>
<accession>A0A939JBA6</accession>
<comment type="caution">
    <text evidence="2">The sequence shown here is derived from an EMBL/GenBank/DDBJ whole genome shotgun (WGS) entry which is preliminary data.</text>
</comment>
<reference evidence="2" key="1">
    <citation type="submission" date="2021-03" db="EMBL/GenBank/DDBJ databases">
        <authorList>
            <person name="Kim M.K."/>
        </authorList>
    </citation>
    <scope>NUCLEOTIDE SEQUENCE</scope>
    <source>
        <strain evidence="2">BT186</strain>
    </source>
</reference>
<dbReference type="PANTHER" id="PTHR47197">
    <property type="entry name" value="PROTEIN NIRF"/>
    <property type="match status" value="1"/>
</dbReference>
<dbReference type="InterPro" id="IPR051200">
    <property type="entry name" value="Host-pathogen_enzymatic-act"/>
</dbReference>
<evidence type="ECO:0000313" key="3">
    <source>
        <dbReference type="Proteomes" id="UP000664144"/>
    </source>
</evidence>
<feature type="signal peptide" evidence="1">
    <location>
        <begin position="1"/>
        <end position="26"/>
    </location>
</feature>
<keyword evidence="3" id="KW-1185">Reference proteome</keyword>
<dbReference type="PANTHER" id="PTHR47197:SF3">
    <property type="entry name" value="DIHYDRO-HEME D1 DEHYDROGENASE"/>
    <property type="match status" value="1"/>
</dbReference>
<name>A0A939JBA6_9BACT</name>
<dbReference type="PROSITE" id="PS51257">
    <property type="entry name" value="PROKAR_LIPOPROTEIN"/>
    <property type="match status" value="1"/>
</dbReference>
<evidence type="ECO:0000313" key="2">
    <source>
        <dbReference type="EMBL" id="MBO0357115.1"/>
    </source>
</evidence>
<evidence type="ECO:0000256" key="1">
    <source>
        <dbReference type="SAM" id="SignalP"/>
    </source>
</evidence>
<dbReference type="InterPro" id="IPR011964">
    <property type="entry name" value="YVTN_b-propeller_repeat"/>
</dbReference>
<dbReference type="RefSeq" id="WP_206981525.1">
    <property type="nucleotide sequence ID" value="NZ_JAFLQZ010000002.1"/>
</dbReference>
<proteinExistence type="predicted"/>
<protein>
    <recommendedName>
        <fullName evidence="4">YncE family protein</fullName>
    </recommendedName>
</protein>
<dbReference type="InterPro" id="IPR015943">
    <property type="entry name" value="WD40/YVTN_repeat-like_dom_sf"/>
</dbReference>
<feature type="chain" id="PRO_5037406059" description="YncE family protein" evidence="1">
    <location>
        <begin position="27"/>
        <end position="365"/>
    </location>
</feature>
<organism evidence="2 3">
    <name type="scientific">Hymenobacter telluris</name>
    <dbReference type="NCBI Taxonomy" id="2816474"/>
    <lineage>
        <taxon>Bacteria</taxon>
        <taxon>Pseudomonadati</taxon>
        <taxon>Bacteroidota</taxon>
        <taxon>Cytophagia</taxon>
        <taxon>Cytophagales</taxon>
        <taxon>Hymenobacteraceae</taxon>
        <taxon>Hymenobacter</taxon>
    </lineage>
</organism>
<dbReference type="EMBL" id="JAFLQZ010000002">
    <property type="protein sequence ID" value="MBO0357115.1"/>
    <property type="molecule type" value="Genomic_DNA"/>
</dbReference>
<gene>
    <name evidence="2" type="ORF">J0X19_04085</name>
</gene>